<evidence type="ECO:0000256" key="1">
    <source>
        <dbReference type="SAM" id="Phobius"/>
    </source>
</evidence>
<feature type="transmembrane region" description="Helical" evidence="1">
    <location>
        <begin position="47"/>
        <end position="71"/>
    </location>
</feature>
<keyword evidence="1" id="KW-1133">Transmembrane helix</keyword>
<dbReference type="AlphaFoldDB" id="A0A844D585"/>
<keyword evidence="1" id="KW-0472">Membrane</keyword>
<protein>
    <submittedName>
        <fullName evidence="2">Uncharacterized protein</fullName>
    </submittedName>
</protein>
<organism evidence="2 3">
    <name type="scientific">Duganella aquatilis</name>
    <dbReference type="NCBI Taxonomy" id="2666082"/>
    <lineage>
        <taxon>Bacteria</taxon>
        <taxon>Pseudomonadati</taxon>
        <taxon>Pseudomonadota</taxon>
        <taxon>Betaproteobacteria</taxon>
        <taxon>Burkholderiales</taxon>
        <taxon>Oxalobacteraceae</taxon>
        <taxon>Telluria group</taxon>
        <taxon>Duganella</taxon>
    </lineage>
</organism>
<evidence type="ECO:0000313" key="3">
    <source>
        <dbReference type="Proteomes" id="UP000439986"/>
    </source>
</evidence>
<keyword evidence="1" id="KW-0812">Transmembrane</keyword>
<accession>A0A844D585</accession>
<dbReference type="RefSeq" id="WP_154361253.1">
    <property type="nucleotide sequence ID" value="NZ_WKJL01000039.1"/>
</dbReference>
<proteinExistence type="predicted"/>
<gene>
    <name evidence="2" type="ORF">GJ698_28605</name>
</gene>
<reference evidence="2 3" key="1">
    <citation type="submission" date="2019-11" db="EMBL/GenBank/DDBJ databases">
        <title>Novel species isolated from a subtropical stream in China.</title>
        <authorList>
            <person name="Lu H."/>
        </authorList>
    </citation>
    <scope>NUCLEOTIDE SEQUENCE [LARGE SCALE GENOMIC DNA]</scope>
    <source>
        <strain evidence="2 3">FT26W</strain>
    </source>
</reference>
<dbReference type="Proteomes" id="UP000439986">
    <property type="component" value="Unassembled WGS sequence"/>
</dbReference>
<keyword evidence="3" id="KW-1185">Reference proteome</keyword>
<sequence>MMDGLLKLARITTRLLSGALALGLLMMSVMLSLLAAAMPQGEDFIPGWQIIAAVIAAGALVASGFMMFSLGWPIRFARPSFRWLTALLLLVPLVAGCVLVNATRTQFPPVDLAFILIGFTVWLLLLCVKPALLGTAEK</sequence>
<dbReference type="EMBL" id="WKJL01000039">
    <property type="protein sequence ID" value="MRW88043.1"/>
    <property type="molecule type" value="Genomic_DNA"/>
</dbReference>
<feature type="transmembrane region" description="Helical" evidence="1">
    <location>
        <begin position="83"/>
        <end position="102"/>
    </location>
</feature>
<evidence type="ECO:0000313" key="2">
    <source>
        <dbReference type="EMBL" id="MRW88043.1"/>
    </source>
</evidence>
<feature type="transmembrane region" description="Helical" evidence="1">
    <location>
        <begin position="114"/>
        <end position="133"/>
    </location>
</feature>
<name>A0A844D585_9BURK</name>
<comment type="caution">
    <text evidence="2">The sequence shown here is derived from an EMBL/GenBank/DDBJ whole genome shotgun (WGS) entry which is preliminary data.</text>
</comment>